<dbReference type="KEGG" id="cfk:CFRA_01390"/>
<name>A0A1L7CQM4_9CORY</name>
<feature type="chain" id="PRO_5039102711" description="Esterase" evidence="1">
    <location>
        <begin position="26"/>
        <end position="376"/>
    </location>
</feature>
<dbReference type="Pfam" id="PF00756">
    <property type="entry name" value="Esterase"/>
    <property type="match status" value="1"/>
</dbReference>
<sequence length="376" mass="40514">MKVSRRIVAAVAAATLSFTTLGVHSAAADPAAEGAPVEGESTAAQATISTEKVSDEYLKSTGGVVPDWRARVKAYEDKYSDRVQELTAHSPSMDRDIPLVTVKAKSEGRPTFYLLNGAGGGDQQSHDWVLNTNVIDYFVQEDVNLVIPMAGKFSYYIDWVNEPGGSLKGPQKWETFLTKELPAPLESHFGANEKRAIAGMSMSATSSLLLAQHNPGFYQAVGSYSGCAETSTPMGNLFADITVNRSGNTAAQMWGPQGSETNRYQDALINAEKLRGTDLYISNGSGLIGERDTAGWLESKGMDPNKALAGSSTLLVEGGGIEGATNLCTHNLEAKLNSLDIPATYNFNNVGTHTWTYWFDDLQRSWTEVIKPSLEA</sequence>
<dbReference type="InterPro" id="IPR029058">
    <property type="entry name" value="AB_hydrolase_fold"/>
</dbReference>
<evidence type="ECO:0000256" key="1">
    <source>
        <dbReference type="SAM" id="SignalP"/>
    </source>
</evidence>
<evidence type="ECO:0000313" key="3">
    <source>
        <dbReference type="Proteomes" id="UP000185434"/>
    </source>
</evidence>
<dbReference type="InterPro" id="IPR050583">
    <property type="entry name" value="Mycobacterial_A85_antigen"/>
</dbReference>
<keyword evidence="3" id="KW-1185">Reference proteome</keyword>
<dbReference type="GO" id="GO:0016747">
    <property type="term" value="F:acyltransferase activity, transferring groups other than amino-acyl groups"/>
    <property type="evidence" value="ECO:0007669"/>
    <property type="project" value="TreeGrafter"/>
</dbReference>
<dbReference type="PANTHER" id="PTHR48098">
    <property type="entry name" value="ENTEROCHELIN ESTERASE-RELATED"/>
    <property type="match status" value="1"/>
</dbReference>
<dbReference type="Gene3D" id="3.40.50.1820">
    <property type="entry name" value="alpha/beta hydrolase"/>
    <property type="match status" value="1"/>
</dbReference>
<proteinExistence type="predicted"/>
<organism evidence="2 3">
    <name type="scientific">Corynebacterium frankenforstense DSM 45800</name>
    <dbReference type="NCBI Taxonomy" id="1437875"/>
    <lineage>
        <taxon>Bacteria</taxon>
        <taxon>Bacillati</taxon>
        <taxon>Actinomycetota</taxon>
        <taxon>Actinomycetes</taxon>
        <taxon>Mycobacteriales</taxon>
        <taxon>Corynebacteriaceae</taxon>
        <taxon>Corynebacterium</taxon>
    </lineage>
</organism>
<dbReference type="InterPro" id="IPR000801">
    <property type="entry name" value="Esterase-like"/>
</dbReference>
<protein>
    <recommendedName>
        <fullName evidence="4">Esterase</fullName>
    </recommendedName>
</protein>
<evidence type="ECO:0008006" key="4">
    <source>
        <dbReference type="Google" id="ProtNLM"/>
    </source>
</evidence>
<dbReference type="OrthoDB" id="4510758at2"/>
<gene>
    <name evidence="2" type="ORF">CFRA_01390</name>
</gene>
<dbReference type="STRING" id="1437875.CFRA_01390"/>
<dbReference type="AlphaFoldDB" id="A0A1L7CQM4"/>
<feature type="signal peptide" evidence="1">
    <location>
        <begin position="1"/>
        <end position="25"/>
    </location>
</feature>
<evidence type="ECO:0000313" key="2">
    <source>
        <dbReference type="EMBL" id="APT88155.1"/>
    </source>
</evidence>
<dbReference type="SUPFAM" id="SSF53474">
    <property type="entry name" value="alpha/beta-Hydrolases"/>
    <property type="match status" value="1"/>
</dbReference>
<keyword evidence="1" id="KW-0732">Signal</keyword>
<dbReference type="PANTHER" id="PTHR48098:SF1">
    <property type="entry name" value="DIACYLGLYCEROL ACYLTRANSFERASE_MYCOLYLTRANSFERASE AG85A"/>
    <property type="match status" value="1"/>
</dbReference>
<dbReference type="EMBL" id="CP009247">
    <property type="protein sequence ID" value="APT88155.1"/>
    <property type="molecule type" value="Genomic_DNA"/>
</dbReference>
<dbReference type="RefSeq" id="WP_075663126.1">
    <property type="nucleotide sequence ID" value="NZ_CP009247.1"/>
</dbReference>
<reference evidence="2 3" key="1">
    <citation type="submission" date="2014-08" db="EMBL/GenBank/DDBJ databases">
        <title>Complete genome sequence of Corynebacterium frankenforstense ST18(T) (=DSM 45800(T)), isolated from raw cow milk.</title>
        <authorList>
            <person name="Ruckert C."/>
            <person name="Albersmeier A."/>
            <person name="Winkler A."/>
            <person name="Lipski A."/>
            <person name="Kalinowski J."/>
        </authorList>
    </citation>
    <scope>NUCLEOTIDE SEQUENCE [LARGE SCALE GENOMIC DNA]</scope>
    <source>
        <strain evidence="2 3">ST18</strain>
    </source>
</reference>
<dbReference type="Proteomes" id="UP000185434">
    <property type="component" value="Chromosome"/>
</dbReference>
<accession>A0A1L7CQM4</accession>